<feature type="compositionally biased region" description="Polar residues" evidence="8">
    <location>
        <begin position="196"/>
        <end position="224"/>
    </location>
</feature>
<dbReference type="RefSeq" id="XP_017784041.1">
    <property type="nucleotide sequence ID" value="XM_017928552.1"/>
</dbReference>
<dbReference type="SMART" id="SM00461">
    <property type="entry name" value="WH1"/>
    <property type="match status" value="1"/>
</dbReference>
<comment type="subcellular location">
    <subcellularLocation>
        <location evidence="1">Cytoplasm</location>
    </subcellularLocation>
    <subcellularLocation>
        <location evidence="6">Postsynaptic density</location>
    </subcellularLocation>
</comment>
<protein>
    <submittedName>
        <fullName evidence="11">Homer protein homolog 2</fullName>
    </submittedName>
</protein>
<feature type="domain" description="WH1" evidence="9">
    <location>
        <begin position="5"/>
        <end position="117"/>
    </location>
</feature>
<feature type="coiled-coil region" evidence="7">
    <location>
        <begin position="234"/>
        <end position="368"/>
    </location>
</feature>
<dbReference type="InterPro" id="IPR045027">
    <property type="entry name" value="Homer"/>
</dbReference>
<evidence type="ECO:0000259" key="9">
    <source>
        <dbReference type="PROSITE" id="PS50229"/>
    </source>
</evidence>
<evidence type="ECO:0000256" key="4">
    <source>
        <dbReference type="ARBA" id="ARBA00023054"/>
    </source>
</evidence>
<dbReference type="InterPro" id="IPR011993">
    <property type="entry name" value="PH-like_dom_sf"/>
</dbReference>
<evidence type="ECO:0000313" key="10">
    <source>
        <dbReference type="Proteomes" id="UP000695000"/>
    </source>
</evidence>
<evidence type="ECO:0000313" key="11">
    <source>
        <dbReference type="RefSeq" id="XP_017784041.1"/>
    </source>
</evidence>
<keyword evidence="4 7" id="KW-0175">Coiled coil</keyword>
<organism evidence="10 11">
    <name type="scientific">Nicrophorus vespilloides</name>
    <name type="common">Boreal carrion beetle</name>
    <dbReference type="NCBI Taxonomy" id="110193"/>
    <lineage>
        <taxon>Eukaryota</taxon>
        <taxon>Metazoa</taxon>
        <taxon>Ecdysozoa</taxon>
        <taxon>Arthropoda</taxon>
        <taxon>Hexapoda</taxon>
        <taxon>Insecta</taxon>
        <taxon>Pterygota</taxon>
        <taxon>Neoptera</taxon>
        <taxon>Endopterygota</taxon>
        <taxon>Coleoptera</taxon>
        <taxon>Polyphaga</taxon>
        <taxon>Staphyliniformia</taxon>
        <taxon>Silphidae</taxon>
        <taxon>Nicrophorinae</taxon>
        <taxon>Nicrophorus</taxon>
    </lineage>
</organism>
<proteinExistence type="inferred from homology"/>
<evidence type="ECO:0000256" key="3">
    <source>
        <dbReference type="ARBA" id="ARBA00023018"/>
    </source>
</evidence>
<evidence type="ECO:0000256" key="1">
    <source>
        <dbReference type="ARBA" id="ARBA00004496"/>
    </source>
</evidence>
<reference evidence="11" key="1">
    <citation type="submission" date="2025-08" db="UniProtKB">
        <authorList>
            <consortium name="RefSeq"/>
        </authorList>
    </citation>
    <scope>IDENTIFICATION</scope>
    <source>
        <tissue evidence="11">Whole Larva</tissue>
    </source>
</reference>
<dbReference type="Proteomes" id="UP000695000">
    <property type="component" value="Unplaced"/>
</dbReference>
<dbReference type="SUPFAM" id="SSF50729">
    <property type="entry name" value="PH domain-like"/>
    <property type="match status" value="1"/>
</dbReference>
<name>A0ABM1NB41_NICVS</name>
<dbReference type="CDD" id="cd01206">
    <property type="entry name" value="EVH1_Homer_Vesl"/>
    <property type="match status" value="1"/>
</dbReference>
<evidence type="ECO:0000256" key="2">
    <source>
        <dbReference type="ARBA" id="ARBA00022490"/>
    </source>
</evidence>
<sequence length="410" mass="45128">MTSGKDTMGEQPIFTCKAHVFHIDPKTKRSWMPASSTAVSVSFFYDSSRSLYRIISVEGSKAVINSTVTPNMTFTKTSQKFGQWSDVRANTVYGLGFSSEAELQKFIDKFNEVKEATRSAITKVTTNGGSAVTPVTSANASPITARAATGASDNIDNLLEPPGSAMMPVTPNSTKPEDEMTQHPRSHSISGMGCNESPSHQKTGNISNEKSPYTMASSGAATQNSSDVQLKYENDRLKLALAQSSANAKKWEIELATLKNNNARLTSALQESTANVEEWKRQLHTYKEENARMKAKYQSDLENSKGGGDIADELRKEIQSLRLRVEQLETELDAKNQEIKQISSSHKYTDLQRENQDLQASAKLAQTELDVALGTHESQRQVLHTLNQQLATRVQELAAIHHEISTALQT</sequence>
<evidence type="ECO:0000256" key="7">
    <source>
        <dbReference type="SAM" id="Coils"/>
    </source>
</evidence>
<evidence type="ECO:0000256" key="6">
    <source>
        <dbReference type="ARBA" id="ARBA00034105"/>
    </source>
</evidence>
<gene>
    <name evidence="11" type="primary">LOC108567853</name>
</gene>
<dbReference type="Gene3D" id="2.30.29.30">
    <property type="entry name" value="Pleckstrin-homology domain (PH domain)/Phosphotyrosine-binding domain (PTB)"/>
    <property type="match status" value="1"/>
</dbReference>
<keyword evidence="10" id="KW-1185">Reference proteome</keyword>
<dbReference type="InterPro" id="IPR044100">
    <property type="entry name" value="Homer_EVH1"/>
</dbReference>
<evidence type="ECO:0000256" key="5">
    <source>
        <dbReference type="ARBA" id="ARBA00023606"/>
    </source>
</evidence>
<dbReference type="Pfam" id="PF00568">
    <property type="entry name" value="WH1"/>
    <property type="match status" value="1"/>
</dbReference>
<dbReference type="PROSITE" id="PS50229">
    <property type="entry name" value="WH1"/>
    <property type="match status" value="1"/>
</dbReference>
<comment type="similarity">
    <text evidence="5">Belongs to the Homer family.</text>
</comment>
<evidence type="ECO:0000256" key="8">
    <source>
        <dbReference type="SAM" id="MobiDB-lite"/>
    </source>
</evidence>
<keyword evidence="3" id="KW-0770">Synapse</keyword>
<dbReference type="GeneID" id="108567853"/>
<keyword evidence="2" id="KW-0963">Cytoplasm</keyword>
<feature type="region of interest" description="Disordered" evidence="8">
    <location>
        <begin position="147"/>
        <end position="224"/>
    </location>
</feature>
<dbReference type="InterPro" id="IPR000697">
    <property type="entry name" value="WH1/EVH1_dom"/>
</dbReference>
<dbReference type="PANTHER" id="PTHR10918">
    <property type="entry name" value="HOMER"/>
    <property type="match status" value="1"/>
</dbReference>
<accession>A0ABM1NB41</accession>